<name>A0A921MJY5_9FIRM</name>
<evidence type="ECO:0000256" key="3">
    <source>
        <dbReference type="ARBA" id="ARBA00023163"/>
    </source>
</evidence>
<protein>
    <submittedName>
        <fullName evidence="5">MarR family transcriptional regulator</fullName>
    </submittedName>
</protein>
<dbReference type="AlphaFoldDB" id="A0A921MJY5"/>
<dbReference type="SUPFAM" id="SSF46785">
    <property type="entry name" value="Winged helix' DNA-binding domain"/>
    <property type="match status" value="1"/>
</dbReference>
<dbReference type="GO" id="GO:0003700">
    <property type="term" value="F:DNA-binding transcription factor activity"/>
    <property type="evidence" value="ECO:0007669"/>
    <property type="project" value="InterPro"/>
</dbReference>
<dbReference type="PANTHER" id="PTHR42756:SF1">
    <property type="entry name" value="TRANSCRIPTIONAL REPRESSOR OF EMRAB OPERON"/>
    <property type="match status" value="1"/>
</dbReference>
<keyword evidence="1" id="KW-0805">Transcription regulation</keyword>
<gene>
    <name evidence="5" type="ORF">K8V01_00560</name>
</gene>
<dbReference type="Gene3D" id="1.10.10.10">
    <property type="entry name" value="Winged helix-like DNA-binding domain superfamily/Winged helix DNA-binding domain"/>
    <property type="match status" value="1"/>
</dbReference>
<evidence type="ECO:0000256" key="2">
    <source>
        <dbReference type="ARBA" id="ARBA00023125"/>
    </source>
</evidence>
<dbReference type="Pfam" id="PF01047">
    <property type="entry name" value="MarR"/>
    <property type="match status" value="1"/>
</dbReference>
<accession>A0A921MJY5</accession>
<comment type="caution">
    <text evidence="5">The sequence shown here is derived from an EMBL/GenBank/DDBJ whole genome shotgun (WGS) entry which is preliminary data.</text>
</comment>
<feature type="domain" description="HTH marR-type" evidence="4">
    <location>
        <begin position="4"/>
        <end position="136"/>
    </location>
</feature>
<dbReference type="GO" id="GO:0003677">
    <property type="term" value="F:DNA binding"/>
    <property type="evidence" value="ECO:0007669"/>
    <property type="project" value="UniProtKB-KW"/>
</dbReference>
<keyword evidence="3" id="KW-0804">Transcription</keyword>
<organism evidence="5 6">
    <name type="scientific">Pseudoflavonifractor capillosus</name>
    <dbReference type="NCBI Taxonomy" id="106588"/>
    <lineage>
        <taxon>Bacteria</taxon>
        <taxon>Bacillati</taxon>
        <taxon>Bacillota</taxon>
        <taxon>Clostridia</taxon>
        <taxon>Eubacteriales</taxon>
        <taxon>Oscillospiraceae</taxon>
        <taxon>Pseudoflavonifractor</taxon>
    </lineage>
</organism>
<reference evidence="5" key="1">
    <citation type="journal article" date="2021" name="PeerJ">
        <title>Extensive microbial diversity within the chicken gut microbiome revealed by metagenomics and culture.</title>
        <authorList>
            <person name="Gilroy R."/>
            <person name="Ravi A."/>
            <person name="Getino M."/>
            <person name="Pursley I."/>
            <person name="Horton D.L."/>
            <person name="Alikhan N.F."/>
            <person name="Baker D."/>
            <person name="Gharbi K."/>
            <person name="Hall N."/>
            <person name="Watson M."/>
            <person name="Adriaenssens E.M."/>
            <person name="Foster-Nyarko E."/>
            <person name="Jarju S."/>
            <person name="Secka A."/>
            <person name="Antonio M."/>
            <person name="Oren A."/>
            <person name="Chaudhuri R.R."/>
            <person name="La Ragione R."/>
            <person name="Hildebrand F."/>
            <person name="Pallen M.J."/>
        </authorList>
    </citation>
    <scope>NUCLEOTIDE SEQUENCE</scope>
    <source>
        <strain evidence="5">CHK179-5677</strain>
    </source>
</reference>
<proteinExistence type="predicted"/>
<dbReference type="InterPro" id="IPR000835">
    <property type="entry name" value="HTH_MarR-typ"/>
</dbReference>
<reference evidence="5" key="2">
    <citation type="submission" date="2021-09" db="EMBL/GenBank/DDBJ databases">
        <authorList>
            <person name="Gilroy R."/>
        </authorList>
    </citation>
    <scope>NUCLEOTIDE SEQUENCE</scope>
    <source>
        <strain evidence="5">CHK179-5677</strain>
    </source>
</reference>
<dbReference type="SMART" id="SM00347">
    <property type="entry name" value="HTH_MARR"/>
    <property type="match status" value="1"/>
</dbReference>
<evidence type="ECO:0000259" key="4">
    <source>
        <dbReference type="PROSITE" id="PS50995"/>
    </source>
</evidence>
<evidence type="ECO:0000313" key="6">
    <source>
        <dbReference type="Proteomes" id="UP000760668"/>
    </source>
</evidence>
<keyword evidence="2" id="KW-0238">DNA-binding</keyword>
<dbReference type="Proteomes" id="UP000760668">
    <property type="component" value="Unassembled WGS sequence"/>
</dbReference>
<dbReference type="PANTHER" id="PTHR42756">
    <property type="entry name" value="TRANSCRIPTIONAL REGULATOR, MARR"/>
    <property type="match status" value="1"/>
</dbReference>
<evidence type="ECO:0000256" key="1">
    <source>
        <dbReference type="ARBA" id="ARBA00023015"/>
    </source>
</evidence>
<sequence length="142" mass="15864">MELQNCINYLLTAAQHDVFVVFSERLAEFGVTPGQYGALACVWSQGFTTPKEIAQTLHLDSSTVSGMLDKMQKRGLVNRVLDPDDRRSIRVEATEAGMAIKEDVLRTVSELNQSVLAPFTDRQRQELLRLLHLLCDTLETAG</sequence>
<dbReference type="PROSITE" id="PS50995">
    <property type="entry name" value="HTH_MARR_2"/>
    <property type="match status" value="1"/>
</dbReference>
<dbReference type="PRINTS" id="PR00598">
    <property type="entry name" value="HTHMARR"/>
</dbReference>
<dbReference type="RefSeq" id="WP_191378888.1">
    <property type="nucleotide sequence ID" value="NZ_DYUC01000008.1"/>
</dbReference>
<evidence type="ECO:0000313" key="5">
    <source>
        <dbReference type="EMBL" id="HJG85512.1"/>
    </source>
</evidence>
<dbReference type="InterPro" id="IPR036390">
    <property type="entry name" value="WH_DNA-bd_sf"/>
</dbReference>
<dbReference type="EMBL" id="DYUC01000008">
    <property type="protein sequence ID" value="HJG85512.1"/>
    <property type="molecule type" value="Genomic_DNA"/>
</dbReference>
<dbReference type="InterPro" id="IPR036388">
    <property type="entry name" value="WH-like_DNA-bd_sf"/>
</dbReference>